<evidence type="ECO:0000313" key="1">
    <source>
        <dbReference type="EMBL" id="MPC90223.1"/>
    </source>
</evidence>
<gene>
    <name evidence="1" type="ORF">E2C01_085197</name>
</gene>
<dbReference type="Proteomes" id="UP000324222">
    <property type="component" value="Unassembled WGS sequence"/>
</dbReference>
<keyword evidence="2" id="KW-1185">Reference proteome</keyword>
<accession>A0A5B7J6Y3</accession>
<dbReference type="EMBL" id="VSRR010083674">
    <property type="protein sequence ID" value="MPC90223.1"/>
    <property type="molecule type" value="Genomic_DNA"/>
</dbReference>
<name>A0A5B7J6Y3_PORTR</name>
<protein>
    <submittedName>
        <fullName evidence="1">Uncharacterized protein</fullName>
    </submittedName>
</protein>
<sequence length="115" mass="13060">MMAKRPHQLAQVLHITYTPPAACHLPQPHLLTRQVLPVATSPNTIILEILRPACSMWSPLAAFLTSTWKSSWVCGLACGKGEVRIPETKEDRERKELIIEELYRGQFAMQCNKHE</sequence>
<organism evidence="1 2">
    <name type="scientific">Portunus trituberculatus</name>
    <name type="common">Swimming crab</name>
    <name type="synonym">Neptunus trituberculatus</name>
    <dbReference type="NCBI Taxonomy" id="210409"/>
    <lineage>
        <taxon>Eukaryota</taxon>
        <taxon>Metazoa</taxon>
        <taxon>Ecdysozoa</taxon>
        <taxon>Arthropoda</taxon>
        <taxon>Crustacea</taxon>
        <taxon>Multicrustacea</taxon>
        <taxon>Malacostraca</taxon>
        <taxon>Eumalacostraca</taxon>
        <taxon>Eucarida</taxon>
        <taxon>Decapoda</taxon>
        <taxon>Pleocyemata</taxon>
        <taxon>Brachyura</taxon>
        <taxon>Eubrachyura</taxon>
        <taxon>Portunoidea</taxon>
        <taxon>Portunidae</taxon>
        <taxon>Portuninae</taxon>
        <taxon>Portunus</taxon>
    </lineage>
</organism>
<dbReference type="AlphaFoldDB" id="A0A5B7J6Y3"/>
<reference evidence="1 2" key="1">
    <citation type="submission" date="2019-05" db="EMBL/GenBank/DDBJ databases">
        <title>Another draft genome of Portunus trituberculatus and its Hox gene families provides insights of decapod evolution.</title>
        <authorList>
            <person name="Jeong J.-H."/>
            <person name="Song I."/>
            <person name="Kim S."/>
            <person name="Choi T."/>
            <person name="Kim D."/>
            <person name="Ryu S."/>
            <person name="Kim W."/>
        </authorList>
    </citation>
    <scope>NUCLEOTIDE SEQUENCE [LARGE SCALE GENOMIC DNA]</scope>
    <source>
        <tissue evidence="1">Muscle</tissue>
    </source>
</reference>
<evidence type="ECO:0000313" key="2">
    <source>
        <dbReference type="Proteomes" id="UP000324222"/>
    </source>
</evidence>
<comment type="caution">
    <text evidence="1">The sequence shown here is derived from an EMBL/GenBank/DDBJ whole genome shotgun (WGS) entry which is preliminary data.</text>
</comment>
<proteinExistence type="predicted"/>